<evidence type="ECO:0000313" key="3">
    <source>
        <dbReference type="EMBL" id="CAI4008232.1"/>
    </source>
</evidence>
<dbReference type="Gene3D" id="3.40.50.10540">
    <property type="entry name" value="Crotonobetainyl-coa:carnitine coa-transferase, domain 1"/>
    <property type="match status" value="1"/>
</dbReference>
<dbReference type="PANTHER" id="PTHR48228">
    <property type="entry name" value="SUCCINYL-COA--D-CITRAMALATE COA-TRANSFERASE"/>
    <property type="match status" value="1"/>
</dbReference>
<evidence type="ECO:0000256" key="2">
    <source>
        <dbReference type="SAM" id="MobiDB-lite"/>
    </source>
</evidence>
<dbReference type="PANTHER" id="PTHR48228:SF5">
    <property type="entry name" value="ALPHA-METHYLACYL-COA RACEMASE"/>
    <property type="match status" value="1"/>
</dbReference>
<dbReference type="SUPFAM" id="SSF89796">
    <property type="entry name" value="CoA-transferase family III (CaiB/BaiF)"/>
    <property type="match status" value="1"/>
</dbReference>
<reference evidence="3" key="1">
    <citation type="submission" date="2022-10" db="EMBL/GenBank/DDBJ databases">
        <authorList>
            <person name="Chen Y."/>
            <person name="Dougan E. K."/>
            <person name="Chan C."/>
            <person name="Rhodes N."/>
            <person name="Thang M."/>
        </authorList>
    </citation>
    <scope>NUCLEOTIDE SEQUENCE</scope>
</reference>
<dbReference type="InterPro" id="IPR003673">
    <property type="entry name" value="CoA-Trfase_fam_III"/>
</dbReference>
<keyword evidence="5" id="KW-1185">Reference proteome</keyword>
<comment type="similarity">
    <text evidence="1">Belongs to the CoA-transferase III family.</text>
</comment>
<comment type="caution">
    <text evidence="3">The sequence shown here is derived from an EMBL/GenBank/DDBJ whole genome shotgun (WGS) entry which is preliminary data.</text>
</comment>
<dbReference type="InterPro" id="IPR044855">
    <property type="entry name" value="CoA-Trfase_III_dom3_sf"/>
</dbReference>
<dbReference type="Proteomes" id="UP001152797">
    <property type="component" value="Unassembled WGS sequence"/>
</dbReference>
<organism evidence="3">
    <name type="scientific">Cladocopium goreaui</name>
    <dbReference type="NCBI Taxonomy" id="2562237"/>
    <lineage>
        <taxon>Eukaryota</taxon>
        <taxon>Sar</taxon>
        <taxon>Alveolata</taxon>
        <taxon>Dinophyceae</taxon>
        <taxon>Suessiales</taxon>
        <taxon>Symbiodiniaceae</taxon>
        <taxon>Cladocopium</taxon>
    </lineage>
</organism>
<proteinExistence type="inferred from homology"/>
<dbReference type="EMBL" id="CAMXCT020004224">
    <property type="protein sequence ID" value="CAL1161607.1"/>
    <property type="molecule type" value="Genomic_DNA"/>
</dbReference>
<dbReference type="EMBL" id="CAMXCT030004224">
    <property type="protein sequence ID" value="CAL4795544.1"/>
    <property type="molecule type" value="Genomic_DNA"/>
</dbReference>
<dbReference type="OrthoDB" id="16747at2759"/>
<evidence type="ECO:0000256" key="1">
    <source>
        <dbReference type="ARBA" id="ARBA00008383"/>
    </source>
</evidence>
<dbReference type="InterPro" id="IPR023606">
    <property type="entry name" value="CoA-Trfase_III_dom_1_sf"/>
</dbReference>
<name>A0A9P1GF02_9DINO</name>
<sequence length="440" mass="47490">MRKQNCGRPFVLRSIHYAAAFRSNLEAISSMARSNMADMALAGVKVLELEGIGPCPLAACVLADFGADVVTVCKAQGGIVLSQQDPVSRGKRSIAIDIKSREGVKVLKRLAASADVFLEPFRPGVVEKLGIGPEVLCSVNPKLIYGRMTGFGQGGSEYRQMAGHDSNYIALSGLLDFFRRGTEKPFPPANFAGDYAGGGMILAMGVLLALLERQRSGQGQVIDAAMLDGANYTALPLFKWAQGGKFVPVSKDGHLAASDFVLCQAPPWSDVYLCKEDPAKPGTRQYITVQAIEPQFYAELLKGLGLQDAALPAQYDRKAWPEMKLQFARIFEQKTRNEWAEIFKGTDACCVPVLNPAEAAAHEHNRLRGSFEATPGSPGFYEPAPAPKLSRTPGHVPRPSPIPGGDTRKVLLENGFLKEEVELLLNDGTLSEGKGQTSKL</sequence>
<gene>
    <name evidence="3" type="ORF">C1SCF055_LOCUS33692</name>
</gene>
<protein>
    <recommendedName>
        <fullName evidence="6">Alpha-methylacyl-CoA racemase</fullName>
    </recommendedName>
</protein>
<evidence type="ECO:0000313" key="4">
    <source>
        <dbReference type="EMBL" id="CAL4795544.1"/>
    </source>
</evidence>
<dbReference type="GO" id="GO:0003824">
    <property type="term" value="F:catalytic activity"/>
    <property type="evidence" value="ECO:0007669"/>
    <property type="project" value="InterPro"/>
</dbReference>
<dbReference type="InterPro" id="IPR050509">
    <property type="entry name" value="CoA-transferase_III"/>
</dbReference>
<dbReference type="EMBL" id="CAMXCT010004224">
    <property type="protein sequence ID" value="CAI4008232.1"/>
    <property type="molecule type" value="Genomic_DNA"/>
</dbReference>
<feature type="region of interest" description="Disordered" evidence="2">
    <location>
        <begin position="371"/>
        <end position="407"/>
    </location>
</feature>
<evidence type="ECO:0008006" key="6">
    <source>
        <dbReference type="Google" id="ProtNLM"/>
    </source>
</evidence>
<reference evidence="4 5" key="2">
    <citation type="submission" date="2024-05" db="EMBL/GenBank/DDBJ databases">
        <authorList>
            <person name="Chen Y."/>
            <person name="Shah S."/>
            <person name="Dougan E. K."/>
            <person name="Thang M."/>
            <person name="Chan C."/>
        </authorList>
    </citation>
    <scope>NUCLEOTIDE SEQUENCE [LARGE SCALE GENOMIC DNA]</scope>
</reference>
<dbReference type="Gene3D" id="3.30.1540.10">
    <property type="entry name" value="formyl-coa transferase, domain 3"/>
    <property type="match status" value="1"/>
</dbReference>
<accession>A0A9P1GF02</accession>
<dbReference type="Pfam" id="PF02515">
    <property type="entry name" value="CoA_transf_3"/>
    <property type="match status" value="1"/>
</dbReference>
<dbReference type="AlphaFoldDB" id="A0A9P1GF02"/>
<evidence type="ECO:0000313" key="5">
    <source>
        <dbReference type="Proteomes" id="UP001152797"/>
    </source>
</evidence>